<proteinExistence type="predicted"/>
<dbReference type="AlphaFoldDB" id="A0A9N8EFJ4"/>
<organism evidence="1 2">
    <name type="scientific">Seminavis robusta</name>
    <dbReference type="NCBI Taxonomy" id="568900"/>
    <lineage>
        <taxon>Eukaryota</taxon>
        <taxon>Sar</taxon>
        <taxon>Stramenopiles</taxon>
        <taxon>Ochrophyta</taxon>
        <taxon>Bacillariophyta</taxon>
        <taxon>Bacillariophyceae</taxon>
        <taxon>Bacillariophycidae</taxon>
        <taxon>Naviculales</taxon>
        <taxon>Naviculaceae</taxon>
        <taxon>Seminavis</taxon>
    </lineage>
</organism>
<accession>A0A9N8EFJ4</accession>
<evidence type="ECO:0000313" key="2">
    <source>
        <dbReference type="Proteomes" id="UP001153069"/>
    </source>
</evidence>
<reference evidence="1" key="1">
    <citation type="submission" date="2020-06" db="EMBL/GenBank/DDBJ databases">
        <authorList>
            <consortium name="Plant Systems Biology data submission"/>
        </authorList>
    </citation>
    <scope>NUCLEOTIDE SEQUENCE</scope>
    <source>
        <strain evidence="1">D6</strain>
    </source>
</reference>
<gene>
    <name evidence="1" type="ORF">SEMRO_1119_G243270.1</name>
</gene>
<protein>
    <submittedName>
        <fullName evidence="1">Uncharacterized protein</fullName>
    </submittedName>
</protein>
<dbReference type="EMBL" id="CAICTM010001117">
    <property type="protein sequence ID" value="CAB9520612.1"/>
    <property type="molecule type" value="Genomic_DNA"/>
</dbReference>
<name>A0A9N8EFJ4_9STRA</name>
<dbReference type="Proteomes" id="UP001153069">
    <property type="component" value="Unassembled WGS sequence"/>
</dbReference>
<evidence type="ECO:0000313" key="1">
    <source>
        <dbReference type="EMBL" id="CAB9520612.1"/>
    </source>
</evidence>
<sequence>MVSSMMSTEGAAHSAAAAAAFAAKNDAAAEAALGKSESEQGLMDILLDSFLGCFCEQPNYCYNMSTFVSVNDCCCVPCGDNSHCPACFPDTDFTYCQNVSDFFPSRMSEQEAKEEDEEDGILEYADADFFSMSLCQPTMGYDS</sequence>
<comment type="caution">
    <text evidence="1">The sequence shown here is derived from an EMBL/GenBank/DDBJ whole genome shotgun (WGS) entry which is preliminary data.</text>
</comment>
<keyword evidence="2" id="KW-1185">Reference proteome</keyword>